<reference evidence="7" key="1">
    <citation type="submission" date="2025-08" db="UniProtKB">
        <authorList>
            <consortium name="RefSeq"/>
        </authorList>
    </citation>
    <scope>IDENTIFICATION</scope>
    <source>
        <tissue evidence="7">Tentacle</tissue>
    </source>
</reference>
<evidence type="ECO:0000259" key="5">
    <source>
        <dbReference type="PROSITE" id="PS51670"/>
    </source>
</evidence>
<feature type="compositionally biased region" description="Basic and acidic residues" evidence="3">
    <location>
        <begin position="271"/>
        <end position="284"/>
    </location>
</feature>
<organism evidence="6 7">
    <name type="scientific">Actinia tenebrosa</name>
    <name type="common">Australian red waratah sea anemone</name>
    <dbReference type="NCBI Taxonomy" id="6105"/>
    <lineage>
        <taxon>Eukaryota</taxon>
        <taxon>Metazoa</taxon>
        <taxon>Cnidaria</taxon>
        <taxon>Anthozoa</taxon>
        <taxon>Hexacorallia</taxon>
        <taxon>Actiniaria</taxon>
        <taxon>Actiniidae</taxon>
        <taxon>Actinia</taxon>
    </lineage>
</organism>
<feature type="signal peptide" evidence="4">
    <location>
        <begin position="1"/>
        <end position="23"/>
    </location>
</feature>
<feature type="region of interest" description="Disordered" evidence="3">
    <location>
        <begin position="261"/>
        <end position="392"/>
    </location>
</feature>
<comment type="caution">
    <text evidence="2">Lacks conserved residue(s) required for the propagation of feature annotation.</text>
</comment>
<evidence type="ECO:0000256" key="4">
    <source>
        <dbReference type="SAM" id="SignalP"/>
    </source>
</evidence>
<evidence type="ECO:0000256" key="1">
    <source>
        <dbReference type="ARBA" id="ARBA00022656"/>
    </source>
</evidence>
<keyword evidence="2" id="KW-1015">Disulfide bond</keyword>
<feature type="compositionally biased region" description="Basic and acidic residues" evidence="3">
    <location>
        <begin position="331"/>
        <end position="341"/>
    </location>
</feature>
<feature type="disulfide bond" evidence="2">
    <location>
        <begin position="157"/>
        <end position="170"/>
    </location>
</feature>
<evidence type="ECO:0000256" key="3">
    <source>
        <dbReference type="SAM" id="MobiDB-lite"/>
    </source>
</evidence>
<dbReference type="PROSITE" id="PS51670">
    <property type="entry name" value="SHKT"/>
    <property type="match status" value="1"/>
</dbReference>
<evidence type="ECO:0000313" key="6">
    <source>
        <dbReference type="Proteomes" id="UP000515163"/>
    </source>
</evidence>
<evidence type="ECO:0000313" key="7">
    <source>
        <dbReference type="RefSeq" id="XP_031556852.1"/>
    </source>
</evidence>
<protein>
    <submittedName>
        <fullName evidence="7">Uncharacterized protein LOC116293550</fullName>
    </submittedName>
</protein>
<proteinExistence type="predicted"/>
<dbReference type="GO" id="GO:0090729">
    <property type="term" value="F:toxin activity"/>
    <property type="evidence" value="ECO:0007669"/>
    <property type="project" value="UniProtKB-KW"/>
</dbReference>
<gene>
    <name evidence="7" type="primary">LOC116293550</name>
</gene>
<dbReference type="InParanoid" id="A0A6P8HW98"/>
<feature type="chain" id="PRO_5028190180" evidence="4">
    <location>
        <begin position="24"/>
        <end position="443"/>
    </location>
</feature>
<feature type="compositionally biased region" description="Acidic residues" evidence="3">
    <location>
        <begin position="285"/>
        <end position="310"/>
    </location>
</feature>
<accession>A0A6P8HW98</accession>
<keyword evidence="4" id="KW-0732">Signal</keyword>
<name>A0A6P8HW98_ACTTE</name>
<feature type="compositionally biased region" description="Basic residues" evidence="3">
    <location>
        <begin position="371"/>
        <end position="391"/>
    </location>
</feature>
<feature type="compositionally biased region" description="Acidic residues" evidence="3">
    <location>
        <begin position="318"/>
        <end position="330"/>
    </location>
</feature>
<feature type="domain" description="ShKT" evidence="5">
    <location>
        <begin position="136"/>
        <end position="173"/>
    </location>
</feature>
<dbReference type="RefSeq" id="XP_031556852.1">
    <property type="nucleotide sequence ID" value="XM_031700992.1"/>
</dbReference>
<dbReference type="KEGG" id="aten:116293550"/>
<sequence>MKGKAALGCMVFVAWSLALVVQAEHKIVAVVLKNPNYQGAPVLKVNAHKVLSVPSDQATIQQTTPLVANADNQVATSYAENGDAPVPVMNEKPKKVIRYKLIRVSDEDLKKEAEAKKLKQLKDAEDDKIKKALYPCRDYSPVCARYKNIWNPGVAQCRDVWMQRNCRETCGLCKIPVGVYLACHDMWHCKKLATHSCVHDWVRKTCKSMCGGCDGSKGSKFARVGASSVFVGKKKSLVETKKEKEQDDKKVKTVHQAIKLQAKPIKVENPIPKESKDDDSKIDEKDDLENEQSGDNSDDKDNDDDDDDNEMEKQPADSDMESESGDDEDTKEDKPEPEPKHAAKPAKHASVPKVTKKPEQKIVVQKPVVPKVHHHKQKKIAKKVVHDKKPKAKEVQVVKKVDDKKPKNPVKALVTKHKKPAHVAHHKKSAKKAKKVKKVAKKN</sequence>
<feature type="region of interest" description="Disordered" evidence="3">
    <location>
        <begin position="415"/>
        <end position="443"/>
    </location>
</feature>
<dbReference type="GeneID" id="116293550"/>
<keyword evidence="1" id="KW-0800">Toxin</keyword>
<dbReference type="Proteomes" id="UP000515163">
    <property type="component" value="Unplaced"/>
</dbReference>
<dbReference type="AlphaFoldDB" id="A0A6P8HW98"/>
<dbReference type="OrthoDB" id="5987829at2759"/>
<feature type="compositionally biased region" description="Low complexity" evidence="3">
    <location>
        <begin position="361"/>
        <end position="370"/>
    </location>
</feature>
<keyword evidence="6" id="KW-1185">Reference proteome</keyword>
<dbReference type="InterPro" id="IPR003582">
    <property type="entry name" value="ShKT_dom"/>
</dbReference>
<evidence type="ECO:0000256" key="2">
    <source>
        <dbReference type="PROSITE-ProRule" id="PRU01005"/>
    </source>
</evidence>